<protein>
    <submittedName>
        <fullName evidence="1">Uncharacterized protein</fullName>
    </submittedName>
</protein>
<name>A0A438CEZ6_VITVI</name>
<dbReference type="Proteomes" id="UP000288805">
    <property type="component" value="Unassembled WGS sequence"/>
</dbReference>
<organism evidence="1 2">
    <name type="scientific">Vitis vinifera</name>
    <name type="common">Grape</name>
    <dbReference type="NCBI Taxonomy" id="29760"/>
    <lineage>
        <taxon>Eukaryota</taxon>
        <taxon>Viridiplantae</taxon>
        <taxon>Streptophyta</taxon>
        <taxon>Embryophyta</taxon>
        <taxon>Tracheophyta</taxon>
        <taxon>Spermatophyta</taxon>
        <taxon>Magnoliopsida</taxon>
        <taxon>eudicotyledons</taxon>
        <taxon>Gunneridae</taxon>
        <taxon>Pentapetalae</taxon>
        <taxon>rosids</taxon>
        <taxon>Vitales</taxon>
        <taxon>Vitaceae</taxon>
        <taxon>Viteae</taxon>
        <taxon>Vitis</taxon>
    </lineage>
</organism>
<sequence length="166" mass="18690">MEKTKIAPCDFVREWVNSVQHNFLEGSMHLVDGTITFASQMGHSPSVLENLGRLLSGFNGATTTSQGDVVLPVPSWPSHPKCTILDGRGFIPFQCHYGTRIASRMKVAPSTYHHMVSYLTEEGQIDLLETSPVIHDLSDFRWPEPIKTDPAKRDLSRKCNYHKDHD</sequence>
<evidence type="ECO:0000313" key="2">
    <source>
        <dbReference type="Proteomes" id="UP000288805"/>
    </source>
</evidence>
<comment type="caution">
    <text evidence="1">The sequence shown here is derived from an EMBL/GenBank/DDBJ whole genome shotgun (WGS) entry which is preliminary data.</text>
</comment>
<gene>
    <name evidence="1" type="ORF">CK203_114435</name>
</gene>
<accession>A0A438CEZ6</accession>
<dbReference type="AlphaFoldDB" id="A0A438CEZ6"/>
<evidence type="ECO:0000313" key="1">
    <source>
        <dbReference type="EMBL" id="RVW21774.1"/>
    </source>
</evidence>
<proteinExistence type="predicted"/>
<reference evidence="1 2" key="1">
    <citation type="journal article" date="2018" name="PLoS Genet.">
        <title>Population sequencing reveals clonal diversity and ancestral inbreeding in the grapevine cultivar Chardonnay.</title>
        <authorList>
            <person name="Roach M.J."/>
            <person name="Johnson D.L."/>
            <person name="Bohlmann J."/>
            <person name="van Vuuren H.J."/>
            <person name="Jones S.J."/>
            <person name="Pretorius I.S."/>
            <person name="Schmidt S.A."/>
            <person name="Borneman A.R."/>
        </authorList>
    </citation>
    <scope>NUCLEOTIDE SEQUENCE [LARGE SCALE GENOMIC DNA]</scope>
    <source>
        <strain evidence="2">cv. Chardonnay</strain>
        <tissue evidence="1">Leaf</tissue>
    </source>
</reference>
<dbReference type="EMBL" id="QGNW01002269">
    <property type="protein sequence ID" value="RVW21774.1"/>
    <property type="molecule type" value="Genomic_DNA"/>
</dbReference>